<dbReference type="EMBL" id="OOFM01000005">
    <property type="protein sequence ID" value="SPL65214.1"/>
    <property type="molecule type" value="Genomic_DNA"/>
</dbReference>
<reference evidence="3" key="1">
    <citation type="submission" date="2017-12" db="EMBL/GenBank/DDBJ databases">
        <authorList>
            <person name="Diaz M."/>
        </authorList>
    </citation>
    <scope>NUCLEOTIDE SEQUENCE [LARGE SCALE GENOMIC DNA]</scope>
    <source>
        <strain evidence="3">FI11154</strain>
    </source>
</reference>
<evidence type="ECO:0000259" key="1">
    <source>
        <dbReference type="Pfam" id="PF01458"/>
    </source>
</evidence>
<dbReference type="InterPro" id="IPR011542">
    <property type="entry name" value="SUF_FeS_clus_asmbl_SufD"/>
</dbReference>
<dbReference type="InterPro" id="IPR000825">
    <property type="entry name" value="SUF_FeS_clus_asmbl_SufBD_core"/>
</dbReference>
<dbReference type="InterPro" id="IPR037284">
    <property type="entry name" value="SUF_FeS_clus_asmbl_SufBD_sf"/>
</dbReference>
<dbReference type="PANTHER" id="PTHR43575">
    <property type="entry name" value="PROTEIN ABCI7, CHLOROPLASTIC"/>
    <property type="match status" value="1"/>
</dbReference>
<proteinExistence type="predicted"/>
<accession>A0A2P9HM77</accession>
<dbReference type="GO" id="GO:0016226">
    <property type="term" value="P:iron-sulfur cluster assembly"/>
    <property type="evidence" value="ECO:0007669"/>
    <property type="project" value="InterPro"/>
</dbReference>
<name>A0A2P9HM77_9HYPH</name>
<dbReference type="SUPFAM" id="SSF101960">
    <property type="entry name" value="Stabilizer of iron transporter SufD"/>
    <property type="match status" value="1"/>
</dbReference>
<evidence type="ECO:0000313" key="3">
    <source>
        <dbReference type="Proteomes" id="UP000246073"/>
    </source>
</evidence>
<dbReference type="NCBIfam" id="TIGR01981">
    <property type="entry name" value="sufD"/>
    <property type="match status" value="1"/>
</dbReference>
<sequence length="425" mass="45499">MNIQTAQTAKPRTPAESALIDNFGDYIGDLSGNGDVVVARDTALELLKSIGLPSRRVESWHYTDFRTLLKGVAPFDSAAGTKPLAALLTGSTILAASNGAALDAKAPEGVSLTPVREALADGSLALQLKARGTDDTIGQINAAYVSDGWMVSIADGTELEAPLEIQNIQKTGQSHTRFPVRIGSDVKATIIERQNGGEGDAFSTSVSHVSVGDGAEVLWVILRDFGQATQLSQFNATIGKGSKLTLYIVNAGGKLVRQEVHVNVTGEDSDFELRGLNLLADDTHTDITMTVGHLVENTRSTQIIRNVVKDRARGVFQGMIRVAQIAQKTDARMACNTLLLSDEGEFDAKPELEIFADDVACGHGATVAELSKDYLFYLMARGVPENEARGLLIKAFIAEIIEELEDETLVEALEAVLSNWLAVHA</sequence>
<organism evidence="2 3">
    <name type="scientific">Ochrobactrum soli</name>
    <dbReference type="NCBI Taxonomy" id="2448455"/>
    <lineage>
        <taxon>Bacteria</taxon>
        <taxon>Pseudomonadati</taxon>
        <taxon>Pseudomonadota</taxon>
        <taxon>Alphaproteobacteria</taxon>
        <taxon>Hyphomicrobiales</taxon>
        <taxon>Brucellaceae</taxon>
        <taxon>Brucella/Ochrobactrum group</taxon>
        <taxon>Ochrobactrum</taxon>
    </lineage>
</organism>
<gene>
    <name evidence="2" type="ORF">OHAE_1081</name>
</gene>
<dbReference type="PANTHER" id="PTHR43575:SF1">
    <property type="entry name" value="PROTEIN ABCI7, CHLOROPLASTIC"/>
    <property type="match status" value="1"/>
</dbReference>
<dbReference type="InterPro" id="IPR055346">
    <property type="entry name" value="Fe-S_cluster_assembly_SufBD"/>
</dbReference>
<dbReference type="Proteomes" id="UP000246073">
    <property type="component" value="Unassembled WGS sequence"/>
</dbReference>
<evidence type="ECO:0000313" key="2">
    <source>
        <dbReference type="EMBL" id="SPL65214.1"/>
    </source>
</evidence>
<dbReference type="AlphaFoldDB" id="A0A2P9HM77"/>
<dbReference type="RefSeq" id="WP_109368897.1">
    <property type="nucleotide sequence ID" value="NZ_OOFM01000005.1"/>
</dbReference>
<protein>
    <submittedName>
        <fullName evidence="2">Iron-sulfur cluster assembly protein SufD</fullName>
    </submittedName>
</protein>
<feature type="domain" description="SUF system FeS cluster assembly SufBD core" evidence="1">
    <location>
        <begin position="172"/>
        <end position="396"/>
    </location>
</feature>
<dbReference type="Pfam" id="PF01458">
    <property type="entry name" value="SUFBD_core"/>
    <property type="match status" value="1"/>
</dbReference>